<keyword evidence="3" id="KW-1185">Reference proteome</keyword>
<accession>A0ABD3RAY0</accession>
<organism evidence="2 3">
    <name type="scientific">Cyclostephanos tholiformis</name>
    <dbReference type="NCBI Taxonomy" id="382380"/>
    <lineage>
        <taxon>Eukaryota</taxon>
        <taxon>Sar</taxon>
        <taxon>Stramenopiles</taxon>
        <taxon>Ochrophyta</taxon>
        <taxon>Bacillariophyta</taxon>
        <taxon>Coscinodiscophyceae</taxon>
        <taxon>Thalassiosirophycidae</taxon>
        <taxon>Stephanodiscales</taxon>
        <taxon>Stephanodiscaceae</taxon>
        <taxon>Cyclostephanos</taxon>
    </lineage>
</organism>
<reference evidence="2 3" key="1">
    <citation type="submission" date="2024-10" db="EMBL/GenBank/DDBJ databases">
        <title>Updated reference genomes for cyclostephanoid diatoms.</title>
        <authorList>
            <person name="Roberts W.R."/>
            <person name="Alverson A.J."/>
        </authorList>
    </citation>
    <scope>NUCLEOTIDE SEQUENCE [LARGE SCALE GENOMIC DNA]</scope>
    <source>
        <strain evidence="2 3">AJA228-03</strain>
    </source>
</reference>
<dbReference type="PANTHER" id="PTHR28348:SF1">
    <property type="entry name" value="UPF0193 PROTEIN EVG1"/>
    <property type="match status" value="1"/>
</dbReference>
<protein>
    <submittedName>
        <fullName evidence="2">Uncharacterized protein</fullName>
    </submittedName>
</protein>
<dbReference type="InterPro" id="IPR007914">
    <property type="entry name" value="UPF0193"/>
</dbReference>
<proteinExistence type="predicted"/>
<dbReference type="EMBL" id="JALLPB020000645">
    <property type="protein sequence ID" value="KAL3807296.1"/>
    <property type="molecule type" value="Genomic_DNA"/>
</dbReference>
<evidence type="ECO:0000256" key="1">
    <source>
        <dbReference type="SAM" id="MobiDB-lite"/>
    </source>
</evidence>
<dbReference type="Proteomes" id="UP001530377">
    <property type="component" value="Unassembled WGS sequence"/>
</dbReference>
<feature type="compositionally biased region" description="Polar residues" evidence="1">
    <location>
        <begin position="166"/>
        <end position="185"/>
    </location>
</feature>
<evidence type="ECO:0000313" key="3">
    <source>
        <dbReference type="Proteomes" id="UP001530377"/>
    </source>
</evidence>
<feature type="region of interest" description="Disordered" evidence="1">
    <location>
        <begin position="162"/>
        <end position="185"/>
    </location>
</feature>
<comment type="caution">
    <text evidence="2">The sequence shown here is derived from an EMBL/GenBank/DDBJ whole genome shotgun (WGS) entry which is preliminary data.</text>
</comment>
<name>A0ABD3RAY0_9STRA</name>
<dbReference type="Pfam" id="PF05250">
    <property type="entry name" value="UPF0193"/>
    <property type="match status" value="1"/>
</dbReference>
<dbReference type="PANTHER" id="PTHR28348">
    <property type="entry name" value="UPF0193 PROTEIN EVG1"/>
    <property type="match status" value="1"/>
</dbReference>
<dbReference type="AlphaFoldDB" id="A0ABD3RAY0"/>
<evidence type="ECO:0000313" key="2">
    <source>
        <dbReference type="EMBL" id="KAL3807296.1"/>
    </source>
</evidence>
<gene>
    <name evidence="2" type="ORF">ACHAXA_002803</name>
</gene>
<sequence>MSNGESTAWKIFNRDTEAGRLLSKLYGVAPRVSYPEPRRRTAAIVKVAAVNDDDHEGGASMRLWKTTCTVHGRDKKAEEAKELERKKNFARALSLAVPRVGRNPTTIDGASRREKIDLIPRRKTEAVCRNTVDEALNKKRMYRPPCSREISTDEEKARLQRIMSGDSPNPLNSTQSGRAESDAVSTQATMFDQLLSEINERRQHQLAMEEMGAGEDTRKTTANEIKERLKHLKRLDPPRALAVAQELRRVT</sequence>